<feature type="binding site" evidence="6">
    <location>
        <position position="55"/>
    </location>
    <ligand>
        <name>molybdate</name>
        <dbReference type="ChEBI" id="CHEBI:36264"/>
    </ligand>
</feature>
<keyword evidence="3 6" id="KW-0479">Metal-binding</keyword>
<name>A0A6N6VJU5_9HYPH</name>
<feature type="binding site" evidence="6">
    <location>
        <position position="167"/>
    </location>
    <ligand>
        <name>molybdate</name>
        <dbReference type="ChEBI" id="CHEBI:36264"/>
    </ligand>
</feature>
<dbReference type="SUPFAM" id="SSF53850">
    <property type="entry name" value="Periplasmic binding protein-like II"/>
    <property type="match status" value="1"/>
</dbReference>
<dbReference type="RefSeq" id="WP_152217225.1">
    <property type="nucleotide sequence ID" value="NZ_WESC01000016.1"/>
</dbReference>
<feature type="binding site" evidence="6">
    <location>
        <position position="82"/>
    </location>
    <ligand>
        <name>molybdate</name>
        <dbReference type="ChEBI" id="CHEBI:36264"/>
    </ligand>
</feature>
<dbReference type="GO" id="GO:1901359">
    <property type="term" value="F:tungstate binding"/>
    <property type="evidence" value="ECO:0007669"/>
    <property type="project" value="UniProtKB-ARBA"/>
</dbReference>
<dbReference type="GO" id="GO:0030973">
    <property type="term" value="F:molybdate ion binding"/>
    <property type="evidence" value="ECO:0007669"/>
    <property type="project" value="TreeGrafter"/>
</dbReference>
<dbReference type="FunFam" id="3.40.190.10:FF:000035">
    <property type="entry name" value="Molybdate ABC transporter substrate-binding protein"/>
    <property type="match status" value="1"/>
</dbReference>
<dbReference type="EMBL" id="WESC01000016">
    <property type="protein sequence ID" value="KAB7738773.1"/>
    <property type="molecule type" value="Genomic_DNA"/>
</dbReference>
<evidence type="ECO:0000256" key="2">
    <source>
        <dbReference type="ARBA" id="ARBA00022505"/>
    </source>
</evidence>
<dbReference type="PANTHER" id="PTHR30632:SF17">
    <property type="entry name" value="MOLYBDATE-BINDING PROTEIN MODA"/>
    <property type="match status" value="1"/>
</dbReference>
<dbReference type="InterPro" id="IPR050682">
    <property type="entry name" value="ModA/WtpA"/>
</dbReference>
<evidence type="ECO:0000313" key="8">
    <source>
        <dbReference type="Proteomes" id="UP000468901"/>
    </source>
</evidence>
<sequence>MTGVIIVLDVSGKPVGLGRRLFISALLACAVLVGSLSVGAGPARAGEPLVFAAASLKNALDDIIKAYAATGGGKVVASYAGSSVLARQIEAGAKADIFISADTDWMDYLANRGLINGQTRSNLLGNRLVLIAPTDSKVAITIGQNFPLREALGEGRLAIADPDSVPAGKYARTALTSLGVWGDVVDHTASAENVRVALAYVARGETPLGIVYETDAKQEPKVRIVGYFPEDTHLPIIYPAALTKGATPEAARFLEFLHSDKAKAAFLKAGFTFPAAGVQQ</sequence>
<dbReference type="Proteomes" id="UP000468901">
    <property type="component" value="Unassembled WGS sequence"/>
</dbReference>
<accession>A0A6N6VJU5</accession>
<dbReference type="CDD" id="cd13536">
    <property type="entry name" value="PBP2_EcModA"/>
    <property type="match status" value="1"/>
</dbReference>
<keyword evidence="8" id="KW-1185">Reference proteome</keyword>
<evidence type="ECO:0000256" key="4">
    <source>
        <dbReference type="ARBA" id="ARBA00022729"/>
    </source>
</evidence>
<dbReference type="Pfam" id="PF13531">
    <property type="entry name" value="SBP_bac_11"/>
    <property type="match status" value="1"/>
</dbReference>
<organism evidence="7 8">
    <name type="scientific">Parvibaculum sedimenti</name>
    <dbReference type="NCBI Taxonomy" id="2608632"/>
    <lineage>
        <taxon>Bacteria</taxon>
        <taxon>Pseudomonadati</taxon>
        <taxon>Pseudomonadota</taxon>
        <taxon>Alphaproteobacteria</taxon>
        <taxon>Hyphomicrobiales</taxon>
        <taxon>Parvibaculaceae</taxon>
        <taxon>Parvibaculum</taxon>
    </lineage>
</organism>
<evidence type="ECO:0000313" key="7">
    <source>
        <dbReference type="EMBL" id="KAB7738773.1"/>
    </source>
</evidence>
<gene>
    <name evidence="7" type="primary">modA</name>
    <name evidence="7" type="ORF">F2P47_15135</name>
</gene>
<proteinExistence type="inferred from homology"/>
<comment type="caution">
    <text evidence="7">The sequence shown here is derived from an EMBL/GenBank/DDBJ whole genome shotgun (WGS) entry which is preliminary data.</text>
</comment>
<evidence type="ECO:0000256" key="3">
    <source>
        <dbReference type="ARBA" id="ARBA00022723"/>
    </source>
</evidence>
<keyword evidence="2 6" id="KW-0500">Molybdenum</keyword>
<feature type="binding site" evidence="6">
    <location>
        <position position="212"/>
    </location>
    <ligand>
        <name>molybdate</name>
        <dbReference type="ChEBI" id="CHEBI:36264"/>
    </ligand>
</feature>
<dbReference type="AlphaFoldDB" id="A0A6N6VJU5"/>
<evidence type="ECO:0000256" key="5">
    <source>
        <dbReference type="ARBA" id="ARBA00062515"/>
    </source>
</evidence>
<dbReference type="GO" id="GO:0046872">
    <property type="term" value="F:metal ion binding"/>
    <property type="evidence" value="ECO:0007669"/>
    <property type="project" value="UniProtKB-KW"/>
</dbReference>
<keyword evidence="4" id="KW-0732">Signal</keyword>
<dbReference type="NCBIfam" id="TIGR01256">
    <property type="entry name" value="modA"/>
    <property type="match status" value="1"/>
</dbReference>
<protein>
    <submittedName>
        <fullName evidence="7">Molybdate ABC transporter substrate-binding protein</fullName>
    </submittedName>
</protein>
<evidence type="ECO:0000256" key="1">
    <source>
        <dbReference type="ARBA" id="ARBA00009175"/>
    </source>
</evidence>
<dbReference type="PANTHER" id="PTHR30632">
    <property type="entry name" value="MOLYBDATE-BINDING PERIPLASMIC PROTEIN"/>
    <property type="match status" value="1"/>
</dbReference>
<dbReference type="GO" id="GO:0015689">
    <property type="term" value="P:molybdate ion transport"/>
    <property type="evidence" value="ECO:0007669"/>
    <property type="project" value="InterPro"/>
</dbReference>
<dbReference type="Gene3D" id="3.40.190.10">
    <property type="entry name" value="Periplasmic binding protein-like II"/>
    <property type="match status" value="2"/>
</dbReference>
<feature type="binding site" evidence="6">
    <location>
        <position position="194"/>
    </location>
    <ligand>
        <name>molybdate</name>
        <dbReference type="ChEBI" id="CHEBI:36264"/>
    </ligand>
</feature>
<dbReference type="InterPro" id="IPR005950">
    <property type="entry name" value="ModA"/>
</dbReference>
<dbReference type="GO" id="GO:0030288">
    <property type="term" value="C:outer membrane-bounded periplasmic space"/>
    <property type="evidence" value="ECO:0007669"/>
    <property type="project" value="TreeGrafter"/>
</dbReference>
<dbReference type="NCBIfam" id="NF007958">
    <property type="entry name" value="PRK10677.1"/>
    <property type="match status" value="1"/>
</dbReference>
<comment type="subunit">
    <text evidence="5">The complex is composed of two ATP-binding proteins (ModC), two transmembrane proteins (ModB) and a solute-binding protein (ModA).</text>
</comment>
<comment type="similarity">
    <text evidence="1">Belongs to the bacterial solute-binding protein ModA family.</text>
</comment>
<dbReference type="PIRSF" id="PIRSF004846">
    <property type="entry name" value="ModA"/>
    <property type="match status" value="1"/>
</dbReference>
<reference evidence="7 8" key="1">
    <citation type="submission" date="2019-09" db="EMBL/GenBank/DDBJ databases">
        <title>Parvibaculum sedimenti sp. nov., isolated from sediment.</title>
        <authorList>
            <person name="Wang Y."/>
        </authorList>
    </citation>
    <scope>NUCLEOTIDE SEQUENCE [LARGE SCALE GENOMIC DNA]</scope>
    <source>
        <strain evidence="7 8">HXT-9</strain>
    </source>
</reference>
<evidence type="ECO:0000256" key="6">
    <source>
        <dbReference type="PIRSR" id="PIRSR004846-1"/>
    </source>
</evidence>